<dbReference type="AlphaFoldDB" id="A0A7T6Z3E0"/>
<evidence type="ECO:0000313" key="1">
    <source>
        <dbReference type="EMBL" id="QQK76043.1"/>
    </source>
</evidence>
<reference evidence="1 2" key="1">
    <citation type="submission" date="2020-06" db="EMBL/GenBank/DDBJ databases">
        <title>Genomic analysis of Salicibibacter sp. NKC5-3.</title>
        <authorList>
            <person name="Oh Y.J."/>
        </authorList>
    </citation>
    <scope>NUCLEOTIDE SEQUENCE [LARGE SCALE GENOMIC DNA]</scope>
    <source>
        <strain evidence="1 2">NKC5-3</strain>
    </source>
</reference>
<dbReference type="EMBL" id="CP054705">
    <property type="protein sequence ID" value="QQK76043.1"/>
    <property type="molecule type" value="Genomic_DNA"/>
</dbReference>
<accession>A0A7T6Z3E0</accession>
<keyword evidence="2" id="KW-1185">Reference proteome</keyword>
<dbReference type="KEGG" id="scia:HUG15_11070"/>
<organism evidence="1 2">
    <name type="scientific">Salicibibacter cibarius</name>
    <dbReference type="NCBI Taxonomy" id="2743000"/>
    <lineage>
        <taxon>Bacteria</taxon>
        <taxon>Bacillati</taxon>
        <taxon>Bacillota</taxon>
        <taxon>Bacilli</taxon>
        <taxon>Bacillales</taxon>
        <taxon>Bacillaceae</taxon>
        <taxon>Salicibibacter</taxon>
    </lineage>
</organism>
<sequence>MKRWILQQGFLPVVNQKNERLHGTAFRVRAYFLFLPKREQSYYVQRRGGAYEENHGKGASPSLIWEV</sequence>
<name>A0A7T6Z3E0_9BACI</name>
<proteinExistence type="predicted"/>
<gene>
    <name evidence="1" type="ORF">HUG15_11070</name>
</gene>
<protein>
    <submittedName>
        <fullName evidence="1">Uncharacterized protein</fullName>
    </submittedName>
</protein>
<dbReference type="Proteomes" id="UP000595823">
    <property type="component" value="Chromosome"/>
</dbReference>
<dbReference type="RefSeq" id="WP_200128671.1">
    <property type="nucleotide sequence ID" value="NZ_CP054705.1"/>
</dbReference>
<evidence type="ECO:0000313" key="2">
    <source>
        <dbReference type="Proteomes" id="UP000595823"/>
    </source>
</evidence>